<keyword evidence="8" id="KW-1185">Reference proteome</keyword>
<feature type="transmembrane region" description="Helical" evidence="5">
    <location>
        <begin position="466"/>
        <end position="486"/>
    </location>
</feature>
<evidence type="ECO:0000259" key="6">
    <source>
        <dbReference type="PROSITE" id="PS50850"/>
    </source>
</evidence>
<dbReference type="RefSeq" id="WP_058495457.1">
    <property type="nucleotide sequence ID" value="NZ_LNXY01000020.1"/>
</dbReference>
<name>A0A0W0SVV1_9GAMM</name>
<feature type="transmembrane region" description="Helical" evidence="5">
    <location>
        <begin position="383"/>
        <end position="406"/>
    </location>
</feature>
<gene>
    <name evidence="7" type="ORF">Ldro_1146</name>
</gene>
<dbReference type="InterPro" id="IPR011701">
    <property type="entry name" value="MFS"/>
</dbReference>
<sequence length="511" mass="57962">MVLYLLVLSLVAVVFNLTLPIMAGLYIVSDLGGSSYLTSYAVSFFCIGNIIGVPLGKPAHTGLSGLQLFVVCLICMCFFSWQCAIATDYFNFVLFRFLEGVASGPLFILITYTLIPLLAPEKEKAVIISLLLVSFSLAPVLAASYGGWIAYYHNWRLLFYSNIPLCLFLIIFVGYRYRKFDNQRSEKVHLDKIGYFFYTIAVVFIGTVLTVGQELDWFRSSLITFLSIAGGISFIFFILRSWSAEHPILDIQLFKIFYFSVAIVNLFLLFSIYFGMVILLGLWLKLYVNYTPNWIALIIGTMALGAWIPILINYMRYDPRLPLTVALISLAISSFYTTYFNADINFNRIAFSRILTGVGLAVFLAPLFRLCTQTVHPKKIPEAICLFHTARLFGSGMGVSLFLILWHRRQVFYHERLGSSLTAFSQNTTQFFERAKFFNIQGKQALAQLDFYLQRQATALALDDCFFLMGWIVVGLLILVTFTYFLPNPVLYDEVKPPEEKSDPNSSVHKA</sequence>
<dbReference type="PROSITE" id="PS50850">
    <property type="entry name" value="MFS"/>
    <property type="match status" value="1"/>
</dbReference>
<feature type="transmembrane region" description="Helical" evidence="5">
    <location>
        <begin position="321"/>
        <end position="339"/>
    </location>
</feature>
<feature type="transmembrane region" description="Helical" evidence="5">
    <location>
        <begin position="127"/>
        <end position="151"/>
    </location>
</feature>
<dbReference type="STRING" id="1212489.Ldro_1146"/>
<feature type="transmembrane region" description="Helical" evidence="5">
    <location>
        <begin position="68"/>
        <end position="87"/>
    </location>
</feature>
<dbReference type="AlphaFoldDB" id="A0A0W0SVV1"/>
<feature type="transmembrane region" description="Helical" evidence="5">
    <location>
        <begin position="259"/>
        <end position="282"/>
    </location>
</feature>
<dbReference type="PANTHER" id="PTHR23501:SF174">
    <property type="entry name" value="MULTIDRUG EXPORT PROTEIN EMRB-RELATED"/>
    <property type="match status" value="1"/>
</dbReference>
<evidence type="ECO:0000256" key="3">
    <source>
        <dbReference type="ARBA" id="ARBA00022989"/>
    </source>
</evidence>
<dbReference type="InterPro" id="IPR020846">
    <property type="entry name" value="MFS_dom"/>
</dbReference>
<dbReference type="InterPro" id="IPR036259">
    <property type="entry name" value="MFS_trans_sf"/>
</dbReference>
<keyword evidence="3 5" id="KW-1133">Transmembrane helix</keyword>
<proteinExistence type="predicted"/>
<evidence type="ECO:0000256" key="5">
    <source>
        <dbReference type="SAM" id="Phobius"/>
    </source>
</evidence>
<dbReference type="PANTHER" id="PTHR23501">
    <property type="entry name" value="MAJOR FACILITATOR SUPERFAMILY"/>
    <property type="match status" value="1"/>
</dbReference>
<evidence type="ECO:0000256" key="2">
    <source>
        <dbReference type="ARBA" id="ARBA00022692"/>
    </source>
</evidence>
<evidence type="ECO:0000256" key="4">
    <source>
        <dbReference type="ARBA" id="ARBA00023136"/>
    </source>
</evidence>
<evidence type="ECO:0000256" key="1">
    <source>
        <dbReference type="ARBA" id="ARBA00004141"/>
    </source>
</evidence>
<dbReference type="Pfam" id="PF07690">
    <property type="entry name" value="MFS_1"/>
    <property type="match status" value="1"/>
</dbReference>
<feature type="transmembrane region" description="Helical" evidence="5">
    <location>
        <begin position="36"/>
        <end position="56"/>
    </location>
</feature>
<keyword evidence="2 5" id="KW-0812">Transmembrane</keyword>
<dbReference type="EMBL" id="LNXY01000020">
    <property type="protein sequence ID" value="KTC87527.1"/>
    <property type="molecule type" value="Genomic_DNA"/>
</dbReference>
<protein>
    <submittedName>
        <fullName evidence="7">Multidrug resistance protein, MFS superfamily</fullName>
    </submittedName>
</protein>
<feature type="transmembrane region" description="Helical" evidence="5">
    <location>
        <begin position="93"/>
        <end position="115"/>
    </location>
</feature>
<comment type="subcellular location">
    <subcellularLocation>
        <location evidence="1">Membrane</location>
        <topology evidence="1">Multi-pass membrane protein</topology>
    </subcellularLocation>
</comment>
<dbReference type="GO" id="GO:0022857">
    <property type="term" value="F:transmembrane transporter activity"/>
    <property type="evidence" value="ECO:0007669"/>
    <property type="project" value="InterPro"/>
</dbReference>
<reference evidence="7 8" key="1">
    <citation type="submission" date="2015-11" db="EMBL/GenBank/DDBJ databases">
        <title>Genomic analysis of 38 Legionella species identifies large and diverse effector repertoires.</title>
        <authorList>
            <person name="Burstein D."/>
            <person name="Amaro F."/>
            <person name="Zusman T."/>
            <person name="Lifshitz Z."/>
            <person name="Cohen O."/>
            <person name="Gilbert J.A."/>
            <person name="Pupko T."/>
            <person name="Shuman H.A."/>
            <person name="Segal G."/>
        </authorList>
    </citation>
    <scope>NUCLEOTIDE SEQUENCE [LARGE SCALE GENOMIC DNA]</scope>
    <source>
        <strain evidence="7 8">ATCC 700990</strain>
    </source>
</reference>
<feature type="domain" description="Major facilitator superfamily (MFS) profile" evidence="6">
    <location>
        <begin position="2"/>
        <end position="459"/>
    </location>
</feature>
<feature type="transmembrane region" description="Helical" evidence="5">
    <location>
        <begin position="195"/>
        <end position="212"/>
    </location>
</feature>
<accession>A0A0W0SVV1</accession>
<dbReference type="PATRIC" id="fig|1212489.4.peg.1208"/>
<feature type="transmembrane region" description="Helical" evidence="5">
    <location>
        <begin position="294"/>
        <end position="314"/>
    </location>
</feature>
<organism evidence="7 8">
    <name type="scientific">Legionella drozanskii LLAP-1</name>
    <dbReference type="NCBI Taxonomy" id="1212489"/>
    <lineage>
        <taxon>Bacteria</taxon>
        <taxon>Pseudomonadati</taxon>
        <taxon>Pseudomonadota</taxon>
        <taxon>Gammaproteobacteria</taxon>
        <taxon>Legionellales</taxon>
        <taxon>Legionellaceae</taxon>
        <taxon>Legionella</taxon>
    </lineage>
</organism>
<feature type="transmembrane region" description="Helical" evidence="5">
    <location>
        <begin position="218"/>
        <end position="239"/>
    </location>
</feature>
<feature type="transmembrane region" description="Helical" evidence="5">
    <location>
        <begin position="157"/>
        <end position="175"/>
    </location>
</feature>
<evidence type="ECO:0000313" key="8">
    <source>
        <dbReference type="Proteomes" id="UP000054736"/>
    </source>
</evidence>
<comment type="caution">
    <text evidence="7">The sequence shown here is derived from an EMBL/GenBank/DDBJ whole genome shotgun (WGS) entry which is preliminary data.</text>
</comment>
<dbReference type="Proteomes" id="UP000054736">
    <property type="component" value="Unassembled WGS sequence"/>
</dbReference>
<feature type="transmembrane region" description="Helical" evidence="5">
    <location>
        <begin position="351"/>
        <end position="371"/>
    </location>
</feature>
<dbReference type="Gene3D" id="1.20.1250.20">
    <property type="entry name" value="MFS general substrate transporter like domains"/>
    <property type="match status" value="1"/>
</dbReference>
<dbReference type="SUPFAM" id="SSF103473">
    <property type="entry name" value="MFS general substrate transporter"/>
    <property type="match status" value="1"/>
</dbReference>
<dbReference type="GO" id="GO:0005886">
    <property type="term" value="C:plasma membrane"/>
    <property type="evidence" value="ECO:0007669"/>
    <property type="project" value="TreeGrafter"/>
</dbReference>
<evidence type="ECO:0000313" key="7">
    <source>
        <dbReference type="EMBL" id="KTC87527.1"/>
    </source>
</evidence>
<keyword evidence="4 5" id="KW-0472">Membrane</keyword>